<keyword evidence="1" id="KW-0472">Membrane</keyword>
<dbReference type="GO" id="GO:0005886">
    <property type="term" value="C:plasma membrane"/>
    <property type="evidence" value="ECO:0007669"/>
    <property type="project" value="TreeGrafter"/>
</dbReference>
<evidence type="ECO:0000313" key="3">
    <source>
        <dbReference type="EMBL" id="TCS70462.1"/>
    </source>
</evidence>
<evidence type="ECO:0000259" key="2">
    <source>
        <dbReference type="Pfam" id="PF02698"/>
    </source>
</evidence>
<evidence type="ECO:0000313" key="4">
    <source>
        <dbReference type="Proteomes" id="UP000295135"/>
    </source>
</evidence>
<keyword evidence="1" id="KW-0812">Transmembrane</keyword>
<keyword evidence="1" id="KW-1133">Transmembrane helix</keyword>
<dbReference type="InterPro" id="IPR014729">
    <property type="entry name" value="Rossmann-like_a/b/a_fold"/>
</dbReference>
<accession>A0A4R3JT54</accession>
<name>A0A4R3JT54_9PROT</name>
<feature type="transmembrane region" description="Helical" evidence="1">
    <location>
        <begin position="6"/>
        <end position="33"/>
    </location>
</feature>
<protein>
    <submittedName>
        <fullName evidence="3">Uncharacterized SAM-binding protein YcdF (DUF218 family)</fullName>
    </submittedName>
</protein>
<dbReference type="EMBL" id="SLZY01000016">
    <property type="protein sequence ID" value="TCS70462.1"/>
    <property type="molecule type" value="Genomic_DNA"/>
</dbReference>
<dbReference type="Proteomes" id="UP000295135">
    <property type="component" value="Unassembled WGS sequence"/>
</dbReference>
<comment type="caution">
    <text evidence="3">The sequence shown here is derived from an EMBL/GenBank/DDBJ whole genome shotgun (WGS) entry which is preliminary data.</text>
</comment>
<dbReference type="Gene3D" id="3.40.50.620">
    <property type="entry name" value="HUPs"/>
    <property type="match status" value="1"/>
</dbReference>
<dbReference type="PANTHER" id="PTHR30336">
    <property type="entry name" value="INNER MEMBRANE PROTEIN, PROBABLE PERMEASE"/>
    <property type="match status" value="1"/>
</dbReference>
<dbReference type="CDD" id="cd06259">
    <property type="entry name" value="YdcF-like"/>
    <property type="match status" value="1"/>
</dbReference>
<proteinExistence type="predicted"/>
<dbReference type="GO" id="GO:0000270">
    <property type="term" value="P:peptidoglycan metabolic process"/>
    <property type="evidence" value="ECO:0007669"/>
    <property type="project" value="TreeGrafter"/>
</dbReference>
<dbReference type="AlphaFoldDB" id="A0A4R3JT54"/>
<dbReference type="InterPro" id="IPR003848">
    <property type="entry name" value="DUF218"/>
</dbReference>
<reference evidence="3 4" key="1">
    <citation type="submission" date="2019-03" db="EMBL/GenBank/DDBJ databases">
        <title>Genomic Encyclopedia of Type Strains, Phase IV (KMG-IV): sequencing the most valuable type-strain genomes for metagenomic binning, comparative biology and taxonomic classification.</title>
        <authorList>
            <person name="Goeker M."/>
        </authorList>
    </citation>
    <scope>NUCLEOTIDE SEQUENCE [LARGE SCALE GENOMIC DNA]</scope>
    <source>
        <strain evidence="3 4">DSM 103923</strain>
    </source>
</reference>
<sequence>MPGMDTAWLVTNLIAGLLLPPLNLLLLAAAGFWLARRRPRLGRGLMLAAFAGLWLLATPWVGDRLLAALQTPYQPIRGDEAEAIVILGGGSDPAPEYGGDRPSQATLERLRYGAHLARQTGKPLLVTGGAPKGGRPEAGIMAEALAADFGLPGAWVEGRSRNTRENAEYSAELLEKAGIRRIYLVSQAWHLPRAVPVFERAGLTVVPAGTGYAGLELSTPLDFLPDIRGLKNSYIALHEAIGLVWYRIRN</sequence>
<organism evidence="3 4">
    <name type="scientific">Sulfuritortus calidifontis</name>
    <dbReference type="NCBI Taxonomy" id="1914471"/>
    <lineage>
        <taxon>Bacteria</taxon>
        <taxon>Pseudomonadati</taxon>
        <taxon>Pseudomonadota</taxon>
        <taxon>Betaproteobacteria</taxon>
        <taxon>Nitrosomonadales</taxon>
        <taxon>Thiobacillaceae</taxon>
        <taxon>Sulfuritortus</taxon>
    </lineage>
</organism>
<dbReference type="InterPro" id="IPR051599">
    <property type="entry name" value="Cell_Envelope_Assoc"/>
</dbReference>
<dbReference type="GO" id="GO:0043164">
    <property type="term" value="P:Gram-negative-bacterium-type cell wall biogenesis"/>
    <property type="evidence" value="ECO:0007669"/>
    <property type="project" value="TreeGrafter"/>
</dbReference>
<dbReference type="Pfam" id="PF02698">
    <property type="entry name" value="DUF218"/>
    <property type="match status" value="1"/>
</dbReference>
<keyword evidence="4" id="KW-1185">Reference proteome</keyword>
<feature type="domain" description="DUF218" evidence="2">
    <location>
        <begin position="82"/>
        <end position="242"/>
    </location>
</feature>
<gene>
    <name evidence="3" type="ORF">EDC61_11661</name>
</gene>
<dbReference type="PANTHER" id="PTHR30336:SF4">
    <property type="entry name" value="ENVELOPE BIOGENESIS FACTOR ELYC"/>
    <property type="match status" value="1"/>
</dbReference>
<feature type="transmembrane region" description="Helical" evidence="1">
    <location>
        <begin position="45"/>
        <end position="62"/>
    </location>
</feature>
<evidence type="ECO:0000256" key="1">
    <source>
        <dbReference type="SAM" id="Phobius"/>
    </source>
</evidence>